<organism evidence="1">
    <name type="scientific">Streptomyces sp. R33</name>
    <dbReference type="NCBI Taxonomy" id="3238629"/>
    <lineage>
        <taxon>Bacteria</taxon>
        <taxon>Bacillati</taxon>
        <taxon>Actinomycetota</taxon>
        <taxon>Actinomycetes</taxon>
        <taxon>Kitasatosporales</taxon>
        <taxon>Streptomycetaceae</taxon>
        <taxon>Streptomyces</taxon>
    </lineage>
</organism>
<dbReference type="Gene3D" id="3.40.630.30">
    <property type="match status" value="1"/>
</dbReference>
<name>A0AB39YGG3_9ACTN</name>
<gene>
    <name evidence="1" type="ORF">AB5J51_41185</name>
</gene>
<reference evidence="1" key="1">
    <citation type="submission" date="2024-08" db="EMBL/GenBank/DDBJ databases">
        <authorList>
            <person name="Yu S.T."/>
        </authorList>
    </citation>
    <scope>NUCLEOTIDE SEQUENCE</scope>
    <source>
        <strain evidence="1">R33</strain>
        <plasmid evidence="1">unnamed1</plasmid>
    </source>
</reference>
<dbReference type="EMBL" id="CP165728">
    <property type="protein sequence ID" value="XDV69349.1"/>
    <property type="molecule type" value="Genomic_DNA"/>
</dbReference>
<evidence type="ECO:0008006" key="2">
    <source>
        <dbReference type="Google" id="ProtNLM"/>
    </source>
</evidence>
<accession>A0AB39YGG3</accession>
<evidence type="ECO:0000313" key="1">
    <source>
        <dbReference type="EMBL" id="XDV69349.1"/>
    </source>
</evidence>
<protein>
    <recommendedName>
        <fullName evidence="2">N-acetyltransferase domain-containing protein</fullName>
    </recommendedName>
</protein>
<dbReference type="AlphaFoldDB" id="A0AB39YGG3"/>
<proteinExistence type="predicted"/>
<sequence length="218" mass="23507">MDLTFVESKKDPGRDCFVYTAHSDFDLLGIDGLRGRSDRDLLGFPAAAPAGDDTFAPHTTHMLVMVEGALVAGAELVAYSPLGLPLTEWPELAGVLRHSGRLVQCRLPVVRPEFADTVLPELPFGVLGGLFKGCLQWAVSHEVSDVVVEVADRRAVDKLTQLGFLPAEGSGAGGAPTVYRLNVSRLVARGFRASHPFYRYLLEYDESVLISRSALAAA</sequence>
<keyword evidence="1" id="KW-0614">Plasmid</keyword>
<geneLocation type="plasmid" evidence="1">
    <name>unnamed1</name>
</geneLocation>
<dbReference type="RefSeq" id="WP_369780532.1">
    <property type="nucleotide sequence ID" value="NZ_CP165728.1"/>
</dbReference>